<name>A0ABR8VA91_9BACT</name>
<gene>
    <name evidence="1" type="ORF">H9626_05435</name>
</gene>
<evidence type="ECO:0008006" key="3">
    <source>
        <dbReference type="Google" id="ProtNLM"/>
    </source>
</evidence>
<dbReference type="Proteomes" id="UP000616346">
    <property type="component" value="Unassembled WGS sequence"/>
</dbReference>
<dbReference type="SUPFAM" id="SSF56935">
    <property type="entry name" value="Porins"/>
    <property type="match status" value="1"/>
</dbReference>
<dbReference type="Gene3D" id="2.40.160.10">
    <property type="entry name" value="Porin"/>
    <property type="match status" value="1"/>
</dbReference>
<dbReference type="EMBL" id="JACSPQ010000001">
    <property type="protein sequence ID" value="MBD8001662.1"/>
    <property type="molecule type" value="Genomic_DNA"/>
</dbReference>
<sequence>MINRWIIAGVIGCMALPVSASKKGEKEKEDSKKGQAIITIFSDFHTGFGTANDDRGFDLDRAYIGYQYSLPHGLQLKAVMDFGQSKEVGDYQRIGYVKNALVTWKHGNWTLNGGLISTTQFKTQEDFWGKRYIMKSFQDEYKFGSSADLAVSAAYRFNKYVSADVILANGEGYKKVQVKDGLQYGAGVSVTPVKGLILRAYGSFNEASEDGQKGITNLAAFAGYKHERFSVAAEYNYQTNASYTDGQDQSGVSAYATIKCNKNIGVFGRWDYLTSKNDWNLSDDGMAGVVGAEFKLGKYIKLAPNFRVWSPKQADLPNRFYGYLNASFSL</sequence>
<comment type="caution">
    <text evidence="1">The sequence shown here is derived from an EMBL/GenBank/DDBJ whole genome shotgun (WGS) entry which is preliminary data.</text>
</comment>
<evidence type="ECO:0000313" key="2">
    <source>
        <dbReference type="Proteomes" id="UP000616346"/>
    </source>
</evidence>
<accession>A0ABR8VA91</accession>
<dbReference type="RefSeq" id="WP_178255891.1">
    <property type="nucleotide sequence ID" value="NZ_JACSPQ010000001.1"/>
</dbReference>
<keyword evidence="2" id="KW-1185">Reference proteome</keyword>
<protein>
    <recommendedName>
        <fullName evidence="3">Porin</fullName>
    </recommendedName>
</protein>
<evidence type="ECO:0000313" key="1">
    <source>
        <dbReference type="EMBL" id="MBD8001662.1"/>
    </source>
</evidence>
<organism evidence="1 2">
    <name type="scientific">Phocaeicola faecium</name>
    <dbReference type="NCBI Taxonomy" id="2762213"/>
    <lineage>
        <taxon>Bacteria</taxon>
        <taxon>Pseudomonadati</taxon>
        <taxon>Bacteroidota</taxon>
        <taxon>Bacteroidia</taxon>
        <taxon>Bacteroidales</taxon>
        <taxon>Bacteroidaceae</taxon>
        <taxon>Phocaeicola</taxon>
    </lineage>
</organism>
<proteinExistence type="predicted"/>
<dbReference type="InterPro" id="IPR023614">
    <property type="entry name" value="Porin_dom_sf"/>
</dbReference>
<reference evidence="1 2" key="1">
    <citation type="submission" date="2020-08" db="EMBL/GenBank/DDBJ databases">
        <title>A Genomic Blueprint of the Chicken Gut Microbiome.</title>
        <authorList>
            <person name="Gilroy R."/>
            <person name="Ravi A."/>
            <person name="Getino M."/>
            <person name="Pursley I."/>
            <person name="Horton D.L."/>
            <person name="Alikhan N.-F."/>
            <person name="Baker D."/>
            <person name="Gharbi K."/>
            <person name="Hall N."/>
            <person name="Watson M."/>
            <person name="Adriaenssens E.M."/>
            <person name="Foster-Nyarko E."/>
            <person name="Jarju S."/>
            <person name="Secka A."/>
            <person name="Antonio M."/>
            <person name="Oren A."/>
            <person name="Chaudhuri R."/>
            <person name="La Ragione R.M."/>
            <person name="Hildebrand F."/>
            <person name="Pallen M.J."/>
        </authorList>
    </citation>
    <scope>NUCLEOTIDE SEQUENCE [LARGE SCALE GENOMIC DNA]</scope>
    <source>
        <strain evidence="1 2">Sa1YUN3</strain>
    </source>
</reference>